<proteinExistence type="predicted"/>
<gene>
    <name evidence="2" type="ORF">FPB0191_00374</name>
</gene>
<feature type="transmembrane region" description="Helical" evidence="1">
    <location>
        <begin position="101"/>
        <end position="118"/>
    </location>
</feature>
<dbReference type="HOGENOM" id="CLU_1324788_0_0_6"/>
<dbReference type="Proteomes" id="UP000030901">
    <property type="component" value="Chromosome"/>
</dbReference>
<dbReference type="AlphaFoldDB" id="A0A0A7RZZ8"/>
<keyword evidence="1" id="KW-0472">Membrane</keyword>
<feature type="transmembrane region" description="Helical" evidence="1">
    <location>
        <begin position="32"/>
        <end position="49"/>
    </location>
</feature>
<organism evidence="2 3">
    <name type="scientific">Frischella perrara</name>
    <dbReference type="NCBI Taxonomy" id="1267021"/>
    <lineage>
        <taxon>Bacteria</taxon>
        <taxon>Pseudomonadati</taxon>
        <taxon>Pseudomonadota</taxon>
        <taxon>Gammaproteobacteria</taxon>
        <taxon>Orbales</taxon>
        <taxon>Orbaceae</taxon>
        <taxon>Frischella</taxon>
    </lineage>
</organism>
<dbReference type="KEGG" id="fpp:FPB0191_00374"/>
<dbReference type="RefSeq" id="WP_039103589.1">
    <property type="nucleotide sequence ID" value="NZ_CALYQC010000008.1"/>
</dbReference>
<evidence type="ECO:0000313" key="2">
    <source>
        <dbReference type="EMBL" id="AJA44212.1"/>
    </source>
</evidence>
<sequence>MKIQHFSLSNINFSCLLIIGGVTSIFELRVLIYIIIMMFFYSIIISIWIDNWKRHNKVIIETSKDRFIFVINGLSVKENISSLFNLLAYDERSLEVHFKKLFFLKLLFLLFFTGLSFYELNNILMQFSFNEQNYLKWFSLIINCIFSLYLLYQLITCLRILIFINQRRWEIVYQDHGLERYYGAYFENTEGSQIKSYTPFLALVFTY</sequence>
<evidence type="ECO:0000313" key="3">
    <source>
        <dbReference type="Proteomes" id="UP000030901"/>
    </source>
</evidence>
<name>A0A0A7RZZ8_FRIPE</name>
<evidence type="ECO:0000256" key="1">
    <source>
        <dbReference type="SAM" id="Phobius"/>
    </source>
</evidence>
<feature type="transmembrane region" description="Helical" evidence="1">
    <location>
        <begin position="7"/>
        <end position="26"/>
    </location>
</feature>
<accession>A0A0A7RZZ8</accession>
<feature type="transmembrane region" description="Helical" evidence="1">
    <location>
        <begin position="138"/>
        <end position="162"/>
    </location>
</feature>
<dbReference type="EMBL" id="CP009056">
    <property type="protein sequence ID" value="AJA44212.1"/>
    <property type="molecule type" value="Genomic_DNA"/>
</dbReference>
<keyword evidence="3" id="KW-1185">Reference proteome</keyword>
<keyword evidence="1" id="KW-0812">Transmembrane</keyword>
<keyword evidence="1" id="KW-1133">Transmembrane helix</keyword>
<reference evidence="2 3" key="1">
    <citation type="journal article" date="2014" name="Appl. Environ. Microbiol.">
        <title>Gut symbionts from distinct hosts exhibit genotoxic activity via divergent colibactin biosynthetic pathways.</title>
        <authorList>
            <person name="Engel P."/>
            <person name="Vizcaino M.I."/>
            <person name="Crawford J.M."/>
        </authorList>
    </citation>
    <scope>NUCLEOTIDE SEQUENCE [LARGE SCALE GENOMIC DNA]</scope>
    <source>
        <strain evidence="2 3">PEB0191</strain>
    </source>
</reference>
<protein>
    <submittedName>
        <fullName evidence="2">Uncharacterized protein</fullName>
    </submittedName>
</protein>